<dbReference type="Gene3D" id="2.120.10.30">
    <property type="entry name" value="TolB, C-terminal domain"/>
    <property type="match status" value="1"/>
</dbReference>
<sequence>MPVAGYGVFKKERYKEVPIPPPALPLTKGEEQGGGQKPAPPQTEFVTALRYVDRVTGNIYQTFADKIEERKFSGTVIPKVYEALFGNSGNSVIMRYLKTDNRTIETFVGTLPQEILGGDSTGENELRGTFLTANITDMSISPDGKSIFYLFNSGETTVGTILDIASGKKTQAFDSAFNEWLSSWPGSKTVTLTTKPSYVALGYLYKLDLTAQNLVRVLDSVYGLTALLSPDGKMVLYADNSLALNIYHTDTKISESLGVRSLPEKCVWGKGSDIVYCSAPKIVLGTNYPDAWYKGEISFDDQVWKIDPVLGTASILLDPGTVNEGVDVDGTKLTLDSEEKYLFLINKKDSFLWEMDLK</sequence>
<evidence type="ECO:0000256" key="1">
    <source>
        <dbReference type="SAM" id="MobiDB-lite"/>
    </source>
</evidence>
<protein>
    <submittedName>
        <fullName evidence="2">Uncharacterized protein</fullName>
    </submittedName>
</protein>
<proteinExistence type="predicted"/>
<gene>
    <name evidence="2" type="ORF">UX31_C0018G0014</name>
</gene>
<feature type="region of interest" description="Disordered" evidence="1">
    <location>
        <begin position="20"/>
        <end position="41"/>
    </location>
</feature>
<accession>A0A0G1NL88</accession>
<evidence type="ECO:0000313" key="2">
    <source>
        <dbReference type="EMBL" id="KKU21359.1"/>
    </source>
</evidence>
<evidence type="ECO:0000313" key="3">
    <source>
        <dbReference type="Proteomes" id="UP000034107"/>
    </source>
</evidence>
<comment type="caution">
    <text evidence="2">The sequence shown here is derived from an EMBL/GenBank/DDBJ whole genome shotgun (WGS) entry which is preliminary data.</text>
</comment>
<dbReference type="EMBL" id="LCLS01000018">
    <property type="protein sequence ID" value="KKU21359.1"/>
    <property type="molecule type" value="Genomic_DNA"/>
</dbReference>
<dbReference type="AlphaFoldDB" id="A0A0G1NL88"/>
<organism evidence="2 3">
    <name type="scientific">Candidatus Nomurabacteria bacterium GW2011_GWA1_46_11</name>
    <dbReference type="NCBI Taxonomy" id="1618732"/>
    <lineage>
        <taxon>Bacteria</taxon>
        <taxon>Candidatus Nomuraibacteriota</taxon>
    </lineage>
</organism>
<dbReference type="Proteomes" id="UP000034107">
    <property type="component" value="Unassembled WGS sequence"/>
</dbReference>
<dbReference type="InterPro" id="IPR011042">
    <property type="entry name" value="6-blade_b-propeller_TolB-like"/>
</dbReference>
<name>A0A0G1NL88_9BACT</name>
<dbReference type="SUPFAM" id="SSF69304">
    <property type="entry name" value="Tricorn protease N-terminal domain"/>
    <property type="match status" value="1"/>
</dbReference>
<reference evidence="2 3" key="1">
    <citation type="journal article" date="2015" name="Nature">
        <title>rRNA introns, odd ribosomes, and small enigmatic genomes across a large radiation of phyla.</title>
        <authorList>
            <person name="Brown C.T."/>
            <person name="Hug L.A."/>
            <person name="Thomas B.C."/>
            <person name="Sharon I."/>
            <person name="Castelle C.J."/>
            <person name="Singh A."/>
            <person name="Wilkins M.J."/>
            <person name="Williams K.H."/>
            <person name="Banfield J.F."/>
        </authorList>
    </citation>
    <scope>NUCLEOTIDE SEQUENCE [LARGE SCALE GENOMIC DNA]</scope>
</reference>